<dbReference type="InterPro" id="IPR007284">
    <property type="entry name" value="Ground-like_dom"/>
</dbReference>
<reference evidence="4" key="1">
    <citation type="submission" date="2022-11" db="UniProtKB">
        <authorList>
            <consortium name="WormBaseParasite"/>
        </authorList>
    </citation>
    <scope>IDENTIFICATION</scope>
</reference>
<dbReference type="PANTHER" id="PTHR12659">
    <property type="entry name" value="RHO-TYPE GTPASE ACTIVATING PROTEIN"/>
    <property type="match status" value="1"/>
</dbReference>
<dbReference type="Pfam" id="PF04155">
    <property type="entry name" value="Ground-like"/>
    <property type="match status" value="1"/>
</dbReference>
<dbReference type="GO" id="GO:0035023">
    <property type="term" value="P:regulation of Rho protein signal transduction"/>
    <property type="evidence" value="ECO:0007669"/>
    <property type="project" value="TreeGrafter"/>
</dbReference>
<dbReference type="SUPFAM" id="SSF55961">
    <property type="entry name" value="Bet v1-like"/>
    <property type="match status" value="1"/>
</dbReference>
<dbReference type="GO" id="GO:0007165">
    <property type="term" value="P:signal transduction"/>
    <property type="evidence" value="ECO:0007669"/>
    <property type="project" value="InterPro"/>
</dbReference>
<name>A0A914HZC7_GLORO</name>
<feature type="region of interest" description="Disordered" evidence="1">
    <location>
        <begin position="110"/>
        <end position="149"/>
    </location>
</feature>
<dbReference type="InterPro" id="IPR023393">
    <property type="entry name" value="START-like_dom_sf"/>
</dbReference>
<dbReference type="Gene3D" id="3.30.530.20">
    <property type="match status" value="1"/>
</dbReference>
<dbReference type="PROSITE" id="PS50238">
    <property type="entry name" value="RHOGAP"/>
    <property type="match status" value="1"/>
</dbReference>
<evidence type="ECO:0000313" key="4">
    <source>
        <dbReference type="WBParaSite" id="Gr19_v10_g5480.t2"/>
    </source>
</evidence>
<evidence type="ECO:0000313" key="3">
    <source>
        <dbReference type="Proteomes" id="UP000887572"/>
    </source>
</evidence>
<feature type="compositionally biased region" description="Polar residues" evidence="1">
    <location>
        <begin position="110"/>
        <end position="130"/>
    </location>
</feature>
<organism evidence="3 4">
    <name type="scientific">Globodera rostochiensis</name>
    <name type="common">Golden nematode worm</name>
    <name type="synonym">Heterodera rostochiensis</name>
    <dbReference type="NCBI Taxonomy" id="31243"/>
    <lineage>
        <taxon>Eukaryota</taxon>
        <taxon>Metazoa</taxon>
        <taxon>Ecdysozoa</taxon>
        <taxon>Nematoda</taxon>
        <taxon>Chromadorea</taxon>
        <taxon>Rhabditida</taxon>
        <taxon>Tylenchina</taxon>
        <taxon>Tylenchomorpha</taxon>
        <taxon>Tylenchoidea</taxon>
        <taxon>Heteroderidae</taxon>
        <taxon>Heteroderinae</taxon>
        <taxon>Globodera</taxon>
    </lineage>
</organism>
<dbReference type="AlphaFoldDB" id="A0A914HZC7"/>
<feature type="domain" description="Rho-GAP" evidence="2">
    <location>
        <begin position="304"/>
        <end position="520"/>
    </location>
</feature>
<accession>A0A914HZC7</accession>
<proteinExistence type="predicted"/>
<dbReference type="InterPro" id="IPR008936">
    <property type="entry name" value="Rho_GTPase_activation_prot"/>
</dbReference>
<dbReference type="PANTHER" id="PTHR12659:SF7">
    <property type="entry name" value="CROSSVEINLESS C, ISOFORM C"/>
    <property type="match status" value="1"/>
</dbReference>
<dbReference type="Gene3D" id="1.10.555.10">
    <property type="entry name" value="Rho GTPase activation protein"/>
    <property type="match status" value="1"/>
</dbReference>
<dbReference type="SUPFAM" id="SSF48350">
    <property type="entry name" value="GTPase activation domain, GAP"/>
    <property type="match status" value="1"/>
</dbReference>
<sequence>MYQHYPSSSIVLSSSSSSLPSLADQSNSAALSVVSTPESLTPPSPEANYANLMTDLCCSTTSSSNSDKHVTSFSVANNKSPLPLQVINPCYGQSPPPTVRIPNITGRQTLQNQRPNDTQRQQNHYPSPSKDQQRTEEQSQKASAVVGNGRHSQHSAAVVILHAISSPLFQQNSNCPPKMLANKRTISVQTVGNDDYSRPLMGRPTAISLDKPLINSAVCLHCDHFFRADSMNVEALDWLHNASVLKLGELCKQFSTVSDSHRWFRRVRSVIRQFRDKTHLSSVGTSTSVTDVSSTSKPTFLYGTPLSSIVPFTSDGSPLPRFVYDIMEWLKGHAQTSDEIFRKSGSKVRIREIREACSRLLTNQPIPGHLLTESSPYDVADALKQYFMCIPGSLMTEQISELLMKMVSELPEQRHFVALHHCVLLLPTEHREALMHLLSFMQTITRFSSVNRMSSLNLATCWMPTLFKMPGDERGEKCGDGRDDKRRLMRRKTIGMPARDSLTAVQGILVTMIDHIDKRWTVCHDMEMPMKNGQFDFSKELQINFRQQLFRLKEDFCLSFNRWENWELERVFPDGSQLFTRTVNDMVLLKTFSVQTAIAASPNLVLAAILHNRHLWDSQITYKALLDDESEKSTFLARCWLYSKIDDINSVGMLVERSIVPRNVCPSSGENHVSFYKSEFLVVPVCSGHSHVIHISRVDFRGKCLDWYDKVYGALLVQNLRRLKQLIQRQQNGFRRGTVQMLYGGIMSSGKMSSGYKALSFGQMSNRNGKWQNSRQMADESDLEEFAQFFKFGDQSNVILKNIRQIKHRKTPSGTSVIVSDEAEPKKRLKHIGVGEAKEAFTAMEQIEPKCNSLVLRKLMIDNINDPMDSKRAINLATEHHFGGDVDVICSRAHFSYIYTSFLFCEVTNGFVACVAHRQSK</sequence>
<dbReference type="GO" id="GO:0030036">
    <property type="term" value="P:actin cytoskeleton organization"/>
    <property type="evidence" value="ECO:0007669"/>
    <property type="project" value="TreeGrafter"/>
</dbReference>
<dbReference type="SMART" id="SM00324">
    <property type="entry name" value="RhoGAP"/>
    <property type="match status" value="1"/>
</dbReference>
<dbReference type="WBParaSite" id="Gr19_v10_g5480.t2">
    <property type="protein sequence ID" value="Gr19_v10_g5480.t2"/>
    <property type="gene ID" value="Gr19_v10_g5480"/>
</dbReference>
<protein>
    <submittedName>
        <fullName evidence="4">Rho-GAP domain-containing protein</fullName>
    </submittedName>
</protein>
<dbReference type="InterPro" id="IPR000198">
    <property type="entry name" value="RhoGAP_dom"/>
</dbReference>
<keyword evidence="3" id="KW-1185">Reference proteome</keyword>
<dbReference type="Pfam" id="PF00620">
    <property type="entry name" value="RhoGAP"/>
    <property type="match status" value="1"/>
</dbReference>
<evidence type="ECO:0000256" key="1">
    <source>
        <dbReference type="SAM" id="MobiDB-lite"/>
    </source>
</evidence>
<dbReference type="GO" id="GO:0005096">
    <property type="term" value="F:GTPase activator activity"/>
    <property type="evidence" value="ECO:0007669"/>
    <property type="project" value="TreeGrafter"/>
</dbReference>
<dbReference type="Proteomes" id="UP000887572">
    <property type="component" value="Unplaced"/>
</dbReference>
<evidence type="ECO:0000259" key="2">
    <source>
        <dbReference type="PROSITE" id="PS50238"/>
    </source>
</evidence>